<proteinExistence type="predicted"/>
<evidence type="ECO:0000256" key="1">
    <source>
        <dbReference type="SAM" id="Phobius"/>
    </source>
</evidence>
<dbReference type="AlphaFoldDB" id="F0RL14"/>
<dbReference type="HOGENOM" id="CLU_1501149_0_0_0"/>
<reference evidence="2 3" key="2">
    <citation type="journal article" date="2012" name="Stand. Genomic Sci.">
        <title>Complete genome sequence of the orange-red pigmented, radioresistant Deinococcus proteolyticus type strain (MRP(T)).</title>
        <authorList>
            <person name="Copeland A."/>
            <person name="Zeytun A."/>
            <person name="Yassawong M."/>
            <person name="Nolan M."/>
            <person name="Lucas S."/>
            <person name="Hammon N."/>
            <person name="Deshpande S."/>
            <person name="Cheng J.F."/>
            <person name="Han C."/>
            <person name="Tapia R."/>
            <person name="Goodwin L.A."/>
            <person name="Pitluck S."/>
            <person name="Mavromatis K."/>
            <person name="Liolios K."/>
            <person name="Pagani I."/>
            <person name="Ivanova N."/>
            <person name="Mikhailova N."/>
            <person name="Pati A."/>
            <person name="Chen A."/>
            <person name="Palaniappan K."/>
            <person name="Land M."/>
            <person name="Hauser L."/>
            <person name="Jeffries C.D."/>
            <person name="Brambilla E.M."/>
            <person name="Rohde M."/>
            <person name="Sikorski J."/>
            <person name="Pukall R."/>
            <person name="Goker M."/>
            <person name="Detter J.C."/>
            <person name="Woyke T."/>
            <person name="Bristow J."/>
            <person name="Eisen J.A."/>
            <person name="Markowitz V."/>
            <person name="Hugenholtz P."/>
            <person name="Kyrpides N.C."/>
            <person name="Klenk H.P."/>
            <person name="Lapidus A."/>
        </authorList>
    </citation>
    <scope>NUCLEOTIDE SEQUENCE [LARGE SCALE GENOMIC DNA]</scope>
    <source>
        <strain evidence="3">ATCC 35074 / DSM 20540 / JCM 6276 / NBRC 101906 / NCIMB 13154 / VKM Ac-1939 / CCM 2703 / MRP</strain>
    </source>
</reference>
<dbReference type="EMBL" id="CP002536">
    <property type="protein sequence ID" value="ADY25787.1"/>
    <property type="molecule type" value="Genomic_DNA"/>
</dbReference>
<gene>
    <name evidence="2" type="ordered locus">Deipr_0626</name>
</gene>
<keyword evidence="1" id="KW-0472">Membrane</keyword>
<dbReference type="KEGG" id="dpt:Deipr_0626"/>
<dbReference type="Proteomes" id="UP000007718">
    <property type="component" value="Chromosome"/>
</dbReference>
<organism evidence="2 3">
    <name type="scientific">Deinococcus proteolyticus (strain ATCC 35074 / DSM 20540 / JCM 6276 / NBRC 101906 / NCIMB 13154 / VKM Ac-1939 / CCM 2703 / MRP)</name>
    <dbReference type="NCBI Taxonomy" id="693977"/>
    <lineage>
        <taxon>Bacteria</taxon>
        <taxon>Thermotogati</taxon>
        <taxon>Deinococcota</taxon>
        <taxon>Deinococci</taxon>
        <taxon>Deinococcales</taxon>
        <taxon>Deinococcaceae</taxon>
        <taxon>Deinococcus</taxon>
    </lineage>
</organism>
<evidence type="ECO:0000313" key="2">
    <source>
        <dbReference type="EMBL" id="ADY25787.1"/>
    </source>
</evidence>
<keyword evidence="1" id="KW-0812">Transmembrane</keyword>
<dbReference type="STRING" id="693977.Deipr_0626"/>
<feature type="transmembrane region" description="Helical" evidence="1">
    <location>
        <begin position="6"/>
        <end position="29"/>
    </location>
</feature>
<protein>
    <submittedName>
        <fullName evidence="2">Uncharacterized protein</fullName>
    </submittedName>
</protein>
<keyword evidence="3" id="KW-1185">Reference proteome</keyword>
<reference evidence="3" key="1">
    <citation type="submission" date="2011-02" db="EMBL/GenBank/DDBJ databases">
        <title>The complete sequence of chromosome of Deinococcus proteolyticus DSM 20540.</title>
        <authorList>
            <consortium name="US DOE Joint Genome Institute (JGI-PGF)"/>
            <person name="Lucas S."/>
            <person name="Copeland A."/>
            <person name="Lapidus A."/>
            <person name="Bruce D."/>
            <person name="Goodwin L."/>
            <person name="Pitluck S."/>
            <person name="Kyrpides N."/>
            <person name="Mavromatis K."/>
            <person name="Pagani I."/>
            <person name="Ivanova N."/>
            <person name="Ovchinnikova G."/>
            <person name="Zeytun A."/>
            <person name="Detter J.C."/>
            <person name="Han C."/>
            <person name="Land M."/>
            <person name="Hauser L."/>
            <person name="Markowitz V."/>
            <person name="Cheng J.-F."/>
            <person name="Hugenholtz P."/>
            <person name="Woyke T."/>
            <person name="Wu D."/>
            <person name="Pukall R."/>
            <person name="Steenblock K."/>
            <person name="Brambilla E."/>
            <person name="Klenk H.-P."/>
            <person name="Eisen J.A."/>
        </authorList>
    </citation>
    <scope>NUCLEOTIDE SEQUENCE [LARGE SCALE GENOMIC DNA]</scope>
    <source>
        <strain evidence="3">ATCC 35074 / DSM 20540 / JCM 6276 / NBRC 101906 / NCIMB 13154 / VKM Ac-1939 / CCM 2703 / MRP</strain>
    </source>
</reference>
<feature type="transmembrane region" description="Helical" evidence="1">
    <location>
        <begin position="71"/>
        <end position="89"/>
    </location>
</feature>
<accession>F0RL14</accession>
<feature type="transmembrane region" description="Helical" evidence="1">
    <location>
        <begin position="41"/>
        <end position="59"/>
    </location>
</feature>
<sequence>MIPLPDILGAVVALSPLLLWPLAGVLCLTDPHLRSLAARNALGLGHLLLPVYLMLLSLSRPPCFSDQPLSLLPDLFPALYALPALWLLWRAGSQQAAWATAAAGSLALIGAWLHWQDEQTWRLRAPELTCDLSDAEAALAPLSGEVGWPLLAAFMLLGYACWSHHAALQSAASPKPDPA</sequence>
<feature type="transmembrane region" description="Helical" evidence="1">
    <location>
        <begin position="146"/>
        <end position="162"/>
    </location>
</feature>
<feature type="transmembrane region" description="Helical" evidence="1">
    <location>
        <begin position="96"/>
        <end position="115"/>
    </location>
</feature>
<keyword evidence="1" id="KW-1133">Transmembrane helix</keyword>
<name>F0RL14_DEIPM</name>
<evidence type="ECO:0000313" key="3">
    <source>
        <dbReference type="Proteomes" id="UP000007718"/>
    </source>
</evidence>